<evidence type="ECO:0000313" key="2">
    <source>
        <dbReference type="Proteomes" id="UP000324800"/>
    </source>
</evidence>
<dbReference type="EMBL" id="SNRW01000679">
    <property type="protein sequence ID" value="KAA6399799.1"/>
    <property type="molecule type" value="Genomic_DNA"/>
</dbReference>
<proteinExistence type="predicted"/>
<gene>
    <name evidence="1" type="ORF">EZS28_004672</name>
</gene>
<dbReference type="AlphaFoldDB" id="A0A5J4X021"/>
<sequence>MELKEVFDWGYYQVFVINSTVNLVKENYQANLFELKLMKNCHLQYWANNFVFSDEASVKIQNFRQLPLEFKFVSIASYGSGPMKIILDKTYKIAFSFNLICFLSFEKGELDVLILRSHIASDALMEQSAEDEDDDDQR</sequence>
<dbReference type="Proteomes" id="UP000324800">
    <property type="component" value="Unassembled WGS sequence"/>
</dbReference>
<name>A0A5J4X021_9EUKA</name>
<reference evidence="1 2" key="1">
    <citation type="submission" date="2019-03" db="EMBL/GenBank/DDBJ databases">
        <title>Single cell metagenomics reveals metabolic interactions within the superorganism composed of flagellate Streblomastix strix and complex community of Bacteroidetes bacteria on its surface.</title>
        <authorList>
            <person name="Treitli S.C."/>
            <person name="Kolisko M."/>
            <person name="Husnik F."/>
            <person name="Keeling P."/>
            <person name="Hampl V."/>
        </authorList>
    </citation>
    <scope>NUCLEOTIDE SEQUENCE [LARGE SCALE GENOMIC DNA]</scope>
    <source>
        <strain evidence="1">ST1C</strain>
    </source>
</reference>
<organism evidence="1 2">
    <name type="scientific">Streblomastix strix</name>
    <dbReference type="NCBI Taxonomy" id="222440"/>
    <lineage>
        <taxon>Eukaryota</taxon>
        <taxon>Metamonada</taxon>
        <taxon>Preaxostyla</taxon>
        <taxon>Oxymonadida</taxon>
        <taxon>Streblomastigidae</taxon>
        <taxon>Streblomastix</taxon>
    </lineage>
</organism>
<evidence type="ECO:0000313" key="1">
    <source>
        <dbReference type="EMBL" id="KAA6399799.1"/>
    </source>
</evidence>
<comment type="caution">
    <text evidence="1">The sequence shown here is derived from an EMBL/GenBank/DDBJ whole genome shotgun (WGS) entry which is preliminary data.</text>
</comment>
<accession>A0A5J4X021</accession>
<protein>
    <submittedName>
        <fullName evidence="1">Uncharacterized protein</fullName>
    </submittedName>
</protein>